<accession>A0AAV4PC80</accession>
<dbReference type="Proteomes" id="UP001054945">
    <property type="component" value="Unassembled WGS sequence"/>
</dbReference>
<dbReference type="AlphaFoldDB" id="A0AAV4PC80"/>
<name>A0AAV4PC80_CAEEX</name>
<keyword evidence="2" id="KW-1185">Reference proteome</keyword>
<dbReference type="EMBL" id="BPLR01004349">
    <property type="protein sequence ID" value="GIX94219.1"/>
    <property type="molecule type" value="Genomic_DNA"/>
</dbReference>
<proteinExistence type="predicted"/>
<sequence>MGEVLPPNSIYTEIHIFNSTIQIRVSAIEELYFWNSAAVWYREVNTTENDGWGCVFGRMRVLKFKVLTISYPDISVKEFLWTEVNKKNTTLWKDIELKIKKNKINPKKWIKDVIFMNSILWTINHIGCLRSKRETRNKQLEIARRETAENDAFGSELRTANDWVLQL</sequence>
<protein>
    <submittedName>
        <fullName evidence="1">Uncharacterized protein</fullName>
    </submittedName>
</protein>
<reference evidence="1 2" key="1">
    <citation type="submission" date="2021-06" db="EMBL/GenBank/DDBJ databases">
        <title>Caerostris extrusa draft genome.</title>
        <authorList>
            <person name="Kono N."/>
            <person name="Arakawa K."/>
        </authorList>
    </citation>
    <scope>NUCLEOTIDE SEQUENCE [LARGE SCALE GENOMIC DNA]</scope>
</reference>
<gene>
    <name evidence="1" type="ORF">CEXT_146031</name>
</gene>
<comment type="caution">
    <text evidence="1">The sequence shown here is derived from an EMBL/GenBank/DDBJ whole genome shotgun (WGS) entry which is preliminary data.</text>
</comment>
<organism evidence="1 2">
    <name type="scientific">Caerostris extrusa</name>
    <name type="common">Bark spider</name>
    <name type="synonym">Caerostris bankana</name>
    <dbReference type="NCBI Taxonomy" id="172846"/>
    <lineage>
        <taxon>Eukaryota</taxon>
        <taxon>Metazoa</taxon>
        <taxon>Ecdysozoa</taxon>
        <taxon>Arthropoda</taxon>
        <taxon>Chelicerata</taxon>
        <taxon>Arachnida</taxon>
        <taxon>Araneae</taxon>
        <taxon>Araneomorphae</taxon>
        <taxon>Entelegynae</taxon>
        <taxon>Araneoidea</taxon>
        <taxon>Araneidae</taxon>
        <taxon>Caerostris</taxon>
    </lineage>
</organism>
<evidence type="ECO:0000313" key="2">
    <source>
        <dbReference type="Proteomes" id="UP001054945"/>
    </source>
</evidence>
<evidence type="ECO:0000313" key="1">
    <source>
        <dbReference type="EMBL" id="GIX94219.1"/>
    </source>
</evidence>